<evidence type="ECO:0000313" key="8">
    <source>
        <dbReference type="Proteomes" id="UP000054350"/>
    </source>
</evidence>
<dbReference type="AlphaFoldDB" id="A0A0L0RW11"/>
<dbReference type="GO" id="GO:0001965">
    <property type="term" value="F:G-protein alpha-subunit binding"/>
    <property type="evidence" value="ECO:0007669"/>
    <property type="project" value="TreeGrafter"/>
</dbReference>
<dbReference type="Proteomes" id="UP000054350">
    <property type="component" value="Unassembled WGS sequence"/>
</dbReference>
<dbReference type="PANTHER" id="PTHR12425:SF5">
    <property type="entry name" value="SYNEMBRYN"/>
    <property type="match status" value="1"/>
</dbReference>
<feature type="region of interest" description="Disordered" evidence="6">
    <location>
        <begin position="440"/>
        <end position="462"/>
    </location>
</feature>
<dbReference type="VEuPathDB" id="FungiDB:AMAG_00266"/>
<keyword evidence="8" id="KW-1185">Reference proteome</keyword>
<keyword evidence="3" id="KW-0963">Cytoplasm</keyword>
<evidence type="ECO:0000256" key="5">
    <source>
        <dbReference type="ARBA" id="ARBA00023186"/>
    </source>
</evidence>
<dbReference type="InterPro" id="IPR019318">
    <property type="entry name" value="Gua_nucleotide_exch_fac_Ric8"/>
</dbReference>
<evidence type="ECO:0008006" key="9">
    <source>
        <dbReference type="Google" id="ProtNLM"/>
    </source>
</evidence>
<proteinExistence type="inferred from homology"/>
<evidence type="ECO:0000256" key="1">
    <source>
        <dbReference type="ARBA" id="ARBA00004544"/>
    </source>
</evidence>
<sequence>MPPSKLLEAIANGSGSDVAAAARSILAAGIRPQEWSKDTVERLLSGVNPQSWQERGLGSDALLQFVSVVKLLTREPSLNEPLFAPRFITDLAQFVHLGRDAAPFEVDQAAEMEILKVLANLVLLKRQETAQVLVDLDILPRAVDRAKTLPMTYEAAFLWYRILFLATADSTHVSVVVERGVDHYEPLLDALLSSKEPGAGPFTKASALAEVLKTMFNLASHTIQASPLFSDATLIQVARVLADLPPAVPLPMTAPHSHAIHVLMNGDPCGAAWCTMPFAKALVTRLLAPELQICFGTGDTASLATLVGHETPANDRLAPLFVLLTRLVDRGGVEVKDALKRLLAPVDLDRSTSNKPDAAPKTVAHALIRMLTSVEFPALREGAEELLFALFDRDASKLVAYTGFGPAAGFLVNRGLLSGDMLKAAAASAAGTAAAADVNPITGTKDQAPGPDDWDKMTDEEKEAEAERLFVAFERLNKLGVIKAVDPTTGKEIGPFAKD</sequence>
<comment type="subcellular location">
    <subcellularLocation>
        <location evidence="1">Cytoplasm</location>
        <location evidence="1">Cell cortex</location>
    </subcellularLocation>
</comment>
<reference evidence="7 8" key="1">
    <citation type="submission" date="2009-11" db="EMBL/GenBank/DDBJ databases">
        <title>Annotation of Allomyces macrogynus ATCC 38327.</title>
        <authorList>
            <consortium name="The Broad Institute Genome Sequencing Platform"/>
            <person name="Russ C."/>
            <person name="Cuomo C."/>
            <person name="Burger G."/>
            <person name="Gray M.W."/>
            <person name="Holland P.W.H."/>
            <person name="King N."/>
            <person name="Lang F.B.F."/>
            <person name="Roger A.J."/>
            <person name="Ruiz-Trillo I."/>
            <person name="Young S.K."/>
            <person name="Zeng Q."/>
            <person name="Gargeya S."/>
            <person name="Fitzgerald M."/>
            <person name="Haas B."/>
            <person name="Abouelleil A."/>
            <person name="Alvarado L."/>
            <person name="Arachchi H.M."/>
            <person name="Berlin A."/>
            <person name="Chapman S.B."/>
            <person name="Gearin G."/>
            <person name="Goldberg J."/>
            <person name="Griggs A."/>
            <person name="Gujja S."/>
            <person name="Hansen M."/>
            <person name="Heiman D."/>
            <person name="Howarth C."/>
            <person name="Larimer J."/>
            <person name="Lui A."/>
            <person name="MacDonald P.J.P."/>
            <person name="McCowen C."/>
            <person name="Montmayeur A."/>
            <person name="Murphy C."/>
            <person name="Neiman D."/>
            <person name="Pearson M."/>
            <person name="Priest M."/>
            <person name="Roberts A."/>
            <person name="Saif S."/>
            <person name="Shea T."/>
            <person name="Sisk P."/>
            <person name="Stolte C."/>
            <person name="Sykes S."/>
            <person name="Wortman J."/>
            <person name="Nusbaum C."/>
            <person name="Birren B."/>
        </authorList>
    </citation>
    <scope>NUCLEOTIDE SEQUENCE [LARGE SCALE GENOMIC DNA]</scope>
    <source>
        <strain evidence="7 8">ATCC 38327</strain>
    </source>
</reference>
<protein>
    <recommendedName>
        <fullName evidence="9">Synembryn-A</fullName>
    </recommendedName>
</protein>
<name>A0A0L0RW11_ALLM3</name>
<comment type="similarity">
    <text evidence="2">Belongs to the synembryn family.</text>
</comment>
<dbReference type="OMA" id="CTKSANG"/>
<dbReference type="STRING" id="578462.A0A0L0RW11"/>
<dbReference type="PANTHER" id="PTHR12425">
    <property type="entry name" value="SYNEMBRYN"/>
    <property type="match status" value="1"/>
</dbReference>
<evidence type="ECO:0000256" key="6">
    <source>
        <dbReference type="SAM" id="MobiDB-lite"/>
    </source>
</evidence>
<evidence type="ECO:0000256" key="3">
    <source>
        <dbReference type="ARBA" id="ARBA00022490"/>
    </source>
</evidence>
<accession>A0A0L0RW11</accession>
<keyword evidence="4" id="KW-0344">Guanine-nucleotide releasing factor</keyword>
<evidence type="ECO:0000313" key="7">
    <source>
        <dbReference type="EMBL" id="KNE54276.1"/>
    </source>
</evidence>
<evidence type="ECO:0000256" key="2">
    <source>
        <dbReference type="ARBA" id="ARBA00009049"/>
    </source>
</evidence>
<organism evidence="7 8">
    <name type="scientific">Allomyces macrogynus (strain ATCC 38327)</name>
    <name type="common">Allomyces javanicus var. macrogynus</name>
    <dbReference type="NCBI Taxonomy" id="578462"/>
    <lineage>
        <taxon>Eukaryota</taxon>
        <taxon>Fungi</taxon>
        <taxon>Fungi incertae sedis</taxon>
        <taxon>Blastocladiomycota</taxon>
        <taxon>Blastocladiomycetes</taxon>
        <taxon>Blastocladiales</taxon>
        <taxon>Blastocladiaceae</taxon>
        <taxon>Allomyces</taxon>
    </lineage>
</organism>
<gene>
    <name evidence="7" type="ORF">AMAG_00266</name>
</gene>
<dbReference type="EMBL" id="GG745328">
    <property type="protein sequence ID" value="KNE54276.1"/>
    <property type="molecule type" value="Genomic_DNA"/>
</dbReference>
<dbReference type="GO" id="GO:0005938">
    <property type="term" value="C:cell cortex"/>
    <property type="evidence" value="ECO:0007669"/>
    <property type="project" value="UniProtKB-SubCell"/>
</dbReference>
<keyword evidence="5" id="KW-0143">Chaperone</keyword>
<dbReference type="InterPro" id="IPR008376">
    <property type="entry name" value="Chaperone_Ric-8_A/B"/>
</dbReference>
<evidence type="ECO:0000256" key="4">
    <source>
        <dbReference type="ARBA" id="ARBA00022658"/>
    </source>
</evidence>
<dbReference type="eggNOG" id="KOG4464">
    <property type="taxonomic scope" value="Eukaryota"/>
</dbReference>
<dbReference type="OrthoDB" id="5585685at2759"/>
<dbReference type="GO" id="GO:0007186">
    <property type="term" value="P:G protein-coupled receptor signaling pathway"/>
    <property type="evidence" value="ECO:0007669"/>
    <property type="project" value="TreeGrafter"/>
</dbReference>
<dbReference type="GO" id="GO:0005085">
    <property type="term" value="F:guanyl-nucleotide exchange factor activity"/>
    <property type="evidence" value="ECO:0007669"/>
    <property type="project" value="UniProtKB-KW"/>
</dbReference>
<reference evidence="8" key="2">
    <citation type="submission" date="2009-11" db="EMBL/GenBank/DDBJ databases">
        <title>The Genome Sequence of Allomyces macrogynus strain ATCC 38327.</title>
        <authorList>
            <consortium name="The Broad Institute Genome Sequencing Platform"/>
            <person name="Russ C."/>
            <person name="Cuomo C."/>
            <person name="Shea T."/>
            <person name="Young S.K."/>
            <person name="Zeng Q."/>
            <person name="Koehrsen M."/>
            <person name="Haas B."/>
            <person name="Borodovsky M."/>
            <person name="Guigo R."/>
            <person name="Alvarado L."/>
            <person name="Berlin A."/>
            <person name="Borenstein D."/>
            <person name="Chen Z."/>
            <person name="Engels R."/>
            <person name="Freedman E."/>
            <person name="Gellesch M."/>
            <person name="Goldberg J."/>
            <person name="Griggs A."/>
            <person name="Gujja S."/>
            <person name="Heiman D."/>
            <person name="Hepburn T."/>
            <person name="Howarth C."/>
            <person name="Jen D."/>
            <person name="Larson L."/>
            <person name="Lewis B."/>
            <person name="Mehta T."/>
            <person name="Park D."/>
            <person name="Pearson M."/>
            <person name="Roberts A."/>
            <person name="Saif S."/>
            <person name="Shenoy N."/>
            <person name="Sisk P."/>
            <person name="Stolte C."/>
            <person name="Sykes S."/>
            <person name="Walk T."/>
            <person name="White J."/>
            <person name="Yandava C."/>
            <person name="Burger G."/>
            <person name="Gray M.W."/>
            <person name="Holland P.W.H."/>
            <person name="King N."/>
            <person name="Lang F.B.F."/>
            <person name="Roger A.J."/>
            <person name="Ruiz-Trillo I."/>
            <person name="Lander E."/>
            <person name="Nusbaum C."/>
        </authorList>
    </citation>
    <scope>NUCLEOTIDE SEQUENCE [LARGE SCALE GENOMIC DNA]</scope>
    <source>
        <strain evidence="8">ATCC 38327</strain>
    </source>
</reference>
<dbReference type="PRINTS" id="PR01802">
    <property type="entry name" value="SYNEMBRYN"/>
</dbReference>
<dbReference type="Pfam" id="PF10165">
    <property type="entry name" value="Ric8"/>
    <property type="match status" value="1"/>
</dbReference>